<proteinExistence type="predicted"/>
<organism evidence="4">
    <name type="scientific">marine metagenome</name>
    <dbReference type="NCBI Taxonomy" id="408172"/>
    <lineage>
        <taxon>unclassified sequences</taxon>
        <taxon>metagenomes</taxon>
        <taxon>ecological metagenomes</taxon>
    </lineage>
</organism>
<protein>
    <recommendedName>
        <fullName evidence="3">Lipid/polyisoprenoid-binding YceI-like domain-containing protein</fullName>
    </recommendedName>
</protein>
<dbReference type="InterPro" id="IPR036761">
    <property type="entry name" value="TTHA0802/YceI-like_sf"/>
</dbReference>
<evidence type="ECO:0000256" key="2">
    <source>
        <dbReference type="SAM" id="Phobius"/>
    </source>
</evidence>
<dbReference type="InterPro" id="IPR007372">
    <property type="entry name" value="Lipid/polyisoprenoid-bd_YceI"/>
</dbReference>
<keyword evidence="2" id="KW-0812">Transmembrane</keyword>
<sequence>MDRRRLALMVLGVVAVAVAGWWFLVRSDAPPAPDLASAVETASEAQAAATSASNTAPVSSITSTTTVAGYSPTASATSTAPPTTAPASTTAVSVAGPAGTWTVDTTIGSFNDFTSVWVGYRVEEVLGNGIGANTAVGRTPLVIGSLELSDDALLAVEVTADLRGLRSDKVYRDGRVRRALHTDDHPTATFALVGPVALVDVAGDGTSIEVVVAGTVIINGVAGAVDVAVAATLVGDVVTVVGSFPIVFADYAIEAPSASIVVSVEDHGVVEFQLFLTR</sequence>
<evidence type="ECO:0000256" key="1">
    <source>
        <dbReference type="SAM" id="MobiDB-lite"/>
    </source>
</evidence>
<feature type="compositionally biased region" description="Low complexity" evidence="1">
    <location>
        <begin position="71"/>
        <end position="91"/>
    </location>
</feature>
<gene>
    <name evidence="4" type="ORF">METZ01_LOCUS135724</name>
</gene>
<keyword evidence="2" id="KW-0472">Membrane</keyword>
<dbReference type="AlphaFoldDB" id="A0A381Z0Z3"/>
<evidence type="ECO:0000259" key="3">
    <source>
        <dbReference type="Pfam" id="PF04264"/>
    </source>
</evidence>
<keyword evidence="2" id="KW-1133">Transmembrane helix</keyword>
<evidence type="ECO:0000313" key="4">
    <source>
        <dbReference type="EMBL" id="SVA82870.1"/>
    </source>
</evidence>
<reference evidence="4" key="1">
    <citation type="submission" date="2018-05" db="EMBL/GenBank/DDBJ databases">
        <authorList>
            <person name="Lanie J.A."/>
            <person name="Ng W.-L."/>
            <person name="Kazmierczak K.M."/>
            <person name="Andrzejewski T.M."/>
            <person name="Davidsen T.M."/>
            <person name="Wayne K.J."/>
            <person name="Tettelin H."/>
            <person name="Glass J.I."/>
            <person name="Rusch D."/>
            <person name="Podicherti R."/>
            <person name="Tsui H.-C.T."/>
            <person name="Winkler M.E."/>
        </authorList>
    </citation>
    <scope>NUCLEOTIDE SEQUENCE</scope>
</reference>
<accession>A0A381Z0Z3</accession>
<dbReference type="Pfam" id="PF04264">
    <property type="entry name" value="YceI"/>
    <property type="match status" value="1"/>
</dbReference>
<dbReference type="SUPFAM" id="SSF101874">
    <property type="entry name" value="YceI-like"/>
    <property type="match status" value="1"/>
</dbReference>
<name>A0A381Z0Z3_9ZZZZ</name>
<feature type="transmembrane region" description="Helical" evidence="2">
    <location>
        <begin position="7"/>
        <end position="24"/>
    </location>
</feature>
<feature type="domain" description="Lipid/polyisoprenoid-binding YceI-like" evidence="3">
    <location>
        <begin position="131"/>
        <end position="274"/>
    </location>
</feature>
<dbReference type="Gene3D" id="2.40.128.110">
    <property type="entry name" value="Lipid/polyisoprenoid-binding, YceI-like"/>
    <property type="match status" value="1"/>
</dbReference>
<dbReference type="EMBL" id="UINC01019555">
    <property type="protein sequence ID" value="SVA82870.1"/>
    <property type="molecule type" value="Genomic_DNA"/>
</dbReference>
<feature type="region of interest" description="Disordered" evidence="1">
    <location>
        <begin position="70"/>
        <end position="91"/>
    </location>
</feature>